<dbReference type="EMBL" id="GBXM01038249">
    <property type="protein sequence ID" value="JAH70328.1"/>
    <property type="molecule type" value="Transcribed_RNA"/>
</dbReference>
<dbReference type="AlphaFoldDB" id="A0A0E9UZD6"/>
<protein>
    <submittedName>
        <fullName evidence="1">Uncharacterized protein</fullName>
    </submittedName>
</protein>
<organism evidence="1">
    <name type="scientific">Anguilla anguilla</name>
    <name type="common">European freshwater eel</name>
    <name type="synonym">Muraena anguilla</name>
    <dbReference type="NCBI Taxonomy" id="7936"/>
    <lineage>
        <taxon>Eukaryota</taxon>
        <taxon>Metazoa</taxon>
        <taxon>Chordata</taxon>
        <taxon>Craniata</taxon>
        <taxon>Vertebrata</taxon>
        <taxon>Euteleostomi</taxon>
        <taxon>Actinopterygii</taxon>
        <taxon>Neopterygii</taxon>
        <taxon>Teleostei</taxon>
        <taxon>Anguilliformes</taxon>
        <taxon>Anguillidae</taxon>
        <taxon>Anguilla</taxon>
    </lineage>
</organism>
<reference evidence="1" key="1">
    <citation type="submission" date="2014-11" db="EMBL/GenBank/DDBJ databases">
        <authorList>
            <person name="Amaro Gonzalez C."/>
        </authorList>
    </citation>
    <scope>NUCLEOTIDE SEQUENCE</scope>
</reference>
<proteinExistence type="predicted"/>
<name>A0A0E9UZD6_ANGAN</name>
<sequence>MPLPCKSCRQDQCFLSKQFIEIWRIK</sequence>
<reference evidence="1" key="2">
    <citation type="journal article" date="2015" name="Fish Shellfish Immunol.">
        <title>Early steps in the European eel (Anguilla anguilla)-Vibrio vulnificus interaction in the gills: Role of the RtxA13 toxin.</title>
        <authorList>
            <person name="Callol A."/>
            <person name="Pajuelo D."/>
            <person name="Ebbesson L."/>
            <person name="Teles M."/>
            <person name="MacKenzie S."/>
            <person name="Amaro C."/>
        </authorList>
    </citation>
    <scope>NUCLEOTIDE SEQUENCE</scope>
</reference>
<evidence type="ECO:0000313" key="1">
    <source>
        <dbReference type="EMBL" id="JAH70328.1"/>
    </source>
</evidence>
<accession>A0A0E9UZD6</accession>